<keyword evidence="4" id="KW-1185">Reference proteome</keyword>
<sequence length="222" mass="25246">MVYTRLVFLLFSLTISSCWAVDLAKPSDFRNPEKTSKPHLVITISPPNDHGYIDVVQSSHNFQGIVLHQDLDKANDFIDLKASKGFQDKGGKPSMLNVRNPAQIHVSKLYKNLHADDVPLRLKDQGYKHLKSVLLMLQGRDGRGPRHNRNLKQHNRDRPNPDPSHKFRNVKRLKLLTGLELNGEVTVQLVDVQDLAWVRGQEAALSRQHGWKKPDESTFSVP</sequence>
<protein>
    <submittedName>
        <fullName evidence="3">Uncharacterized protein</fullName>
    </submittedName>
</protein>
<comment type="caution">
    <text evidence="3">The sequence shown here is derived from an EMBL/GenBank/DDBJ whole genome shotgun (WGS) entry which is preliminary data.</text>
</comment>
<dbReference type="AlphaFoldDB" id="A0A8S0X981"/>
<reference evidence="3 4" key="1">
    <citation type="submission" date="2020-01" db="EMBL/GenBank/DDBJ databases">
        <authorList>
            <person name="Gupta K D."/>
        </authorList>
    </citation>
    <scope>NUCLEOTIDE SEQUENCE [LARGE SCALE GENOMIC DNA]</scope>
</reference>
<evidence type="ECO:0000313" key="4">
    <source>
        <dbReference type="Proteomes" id="UP000467700"/>
    </source>
</evidence>
<dbReference type="PROSITE" id="PS51257">
    <property type="entry name" value="PROKAR_LIPOPROTEIN"/>
    <property type="match status" value="1"/>
</dbReference>
<dbReference type="Proteomes" id="UP000467700">
    <property type="component" value="Unassembled WGS sequence"/>
</dbReference>
<keyword evidence="2" id="KW-0732">Signal</keyword>
<evidence type="ECO:0000256" key="1">
    <source>
        <dbReference type="SAM" id="MobiDB-lite"/>
    </source>
</evidence>
<name>A0A8S0X981_CYCAE</name>
<organism evidence="3 4">
    <name type="scientific">Cyclocybe aegerita</name>
    <name type="common">Black poplar mushroom</name>
    <name type="synonym">Agrocybe aegerita</name>
    <dbReference type="NCBI Taxonomy" id="1973307"/>
    <lineage>
        <taxon>Eukaryota</taxon>
        <taxon>Fungi</taxon>
        <taxon>Dikarya</taxon>
        <taxon>Basidiomycota</taxon>
        <taxon>Agaricomycotina</taxon>
        <taxon>Agaricomycetes</taxon>
        <taxon>Agaricomycetidae</taxon>
        <taxon>Agaricales</taxon>
        <taxon>Agaricineae</taxon>
        <taxon>Bolbitiaceae</taxon>
        <taxon>Cyclocybe</taxon>
    </lineage>
</organism>
<feature type="signal peptide" evidence="2">
    <location>
        <begin position="1"/>
        <end position="20"/>
    </location>
</feature>
<feature type="region of interest" description="Disordered" evidence="1">
    <location>
        <begin position="140"/>
        <end position="166"/>
    </location>
</feature>
<feature type="chain" id="PRO_5035770226" evidence="2">
    <location>
        <begin position="21"/>
        <end position="222"/>
    </location>
</feature>
<proteinExistence type="predicted"/>
<dbReference type="EMBL" id="CACVBS010000101">
    <property type="protein sequence ID" value="CAA7270962.1"/>
    <property type="molecule type" value="Genomic_DNA"/>
</dbReference>
<accession>A0A8S0X981</accession>
<evidence type="ECO:0000313" key="3">
    <source>
        <dbReference type="EMBL" id="CAA7270962.1"/>
    </source>
</evidence>
<evidence type="ECO:0000256" key="2">
    <source>
        <dbReference type="SAM" id="SignalP"/>
    </source>
</evidence>
<feature type="compositionally biased region" description="Basic and acidic residues" evidence="1">
    <location>
        <begin position="154"/>
        <end position="165"/>
    </location>
</feature>
<gene>
    <name evidence="3" type="ORF">AAE3_LOCUS13263</name>
</gene>